<feature type="compositionally biased region" description="Basic residues" evidence="1">
    <location>
        <begin position="52"/>
        <end position="61"/>
    </location>
</feature>
<keyword evidence="3" id="KW-1185">Reference proteome</keyword>
<dbReference type="InterPro" id="IPR036867">
    <property type="entry name" value="R3H_dom_sf"/>
</dbReference>
<feature type="region of interest" description="Disordered" evidence="1">
    <location>
        <begin position="125"/>
        <end position="173"/>
    </location>
</feature>
<sequence>MGVTKDEEENVPPEGSEFIVPENVEPKPPRSPRKPKHRLSRHCCPTLSPKSAGHKTGGHKRTRRYENTCFLLSLVDETDFGEVSINDFVESSQSVFEQLLSDRDSLEIWNDFMNRPEEEQEVFLREVATKETPRKETGKKQEAGASEDAADKNIDNKSDDKRTVHPAHTPEESFQRISRRLRTVLRRKHLPRGMLQNHEEDLVPWFTDDPGAVFISHITCSFDRLLLHAVCQYLDLQSTSYDCDGRRQTKVENSQDYFSPPPLLLSQYLDTLHS</sequence>
<proteinExistence type="predicted"/>
<dbReference type="OrthoDB" id="10248581at2759"/>
<feature type="domain" description="R3H-associated N-terminal" evidence="2">
    <location>
        <begin position="55"/>
        <end position="187"/>
    </location>
</feature>
<evidence type="ECO:0000256" key="1">
    <source>
        <dbReference type="SAM" id="MobiDB-lite"/>
    </source>
</evidence>
<reference evidence="4" key="1">
    <citation type="submission" date="2025-08" db="UniProtKB">
        <authorList>
            <consortium name="RefSeq"/>
        </authorList>
    </citation>
    <scope>IDENTIFICATION</scope>
</reference>
<dbReference type="PANTHER" id="PTHR32019:SF2">
    <property type="entry name" value="R3H DOMAIN-CONTAINING PROTEIN 4"/>
    <property type="match status" value="1"/>
</dbReference>
<dbReference type="Pfam" id="PF13902">
    <property type="entry name" value="R3H-assoc"/>
    <property type="match status" value="1"/>
</dbReference>
<dbReference type="KEGG" id="aplc:110978465"/>
<feature type="region of interest" description="Disordered" evidence="1">
    <location>
        <begin position="1"/>
        <end position="61"/>
    </location>
</feature>
<dbReference type="InterPro" id="IPR039629">
    <property type="entry name" value="R3HDM4"/>
</dbReference>
<feature type="compositionally biased region" description="Basic and acidic residues" evidence="1">
    <location>
        <begin position="125"/>
        <end position="142"/>
    </location>
</feature>
<dbReference type="OMA" id="CQYMSLL"/>
<dbReference type="GO" id="GO:0003676">
    <property type="term" value="F:nucleic acid binding"/>
    <property type="evidence" value="ECO:0007669"/>
    <property type="project" value="InterPro"/>
</dbReference>
<gene>
    <name evidence="4" type="primary">LOC110978465</name>
</gene>
<feature type="compositionally biased region" description="Basic and acidic residues" evidence="1">
    <location>
        <begin position="149"/>
        <end position="173"/>
    </location>
</feature>
<evidence type="ECO:0000259" key="2">
    <source>
        <dbReference type="Pfam" id="PF13902"/>
    </source>
</evidence>
<evidence type="ECO:0000313" key="4">
    <source>
        <dbReference type="RefSeq" id="XP_022089182.1"/>
    </source>
</evidence>
<protein>
    <submittedName>
        <fullName evidence="4">R3H domain-containing protein 4-like</fullName>
    </submittedName>
</protein>
<evidence type="ECO:0000313" key="3">
    <source>
        <dbReference type="Proteomes" id="UP000694845"/>
    </source>
</evidence>
<dbReference type="GeneID" id="110978465"/>
<accession>A0A8B7Y9F1</accession>
<dbReference type="CTD" id="91300"/>
<organism evidence="3 4">
    <name type="scientific">Acanthaster planci</name>
    <name type="common">Crown-of-thorns starfish</name>
    <dbReference type="NCBI Taxonomy" id="133434"/>
    <lineage>
        <taxon>Eukaryota</taxon>
        <taxon>Metazoa</taxon>
        <taxon>Echinodermata</taxon>
        <taxon>Eleutherozoa</taxon>
        <taxon>Asterozoa</taxon>
        <taxon>Asteroidea</taxon>
        <taxon>Valvatacea</taxon>
        <taxon>Valvatida</taxon>
        <taxon>Acanthasteridae</taxon>
        <taxon>Acanthaster</taxon>
    </lineage>
</organism>
<dbReference type="RefSeq" id="XP_022089182.1">
    <property type="nucleotide sequence ID" value="XM_022233490.1"/>
</dbReference>
<feature type="compositionally biased region" description="Basic residues" evidence="1">
    <location>
        <begin position="30"/>
        <end position="41"/>
    </location>
</feature>
<dbReference type="PANTHER" id="PTHR32019">
    <property type="entry name" value="R3H DOMAIN-CONTAINING PROTEIN 4"/>
    <property type="match status" value="1"/>
</dbReference>
<dbReference type="Proteomes" id="UP000694845">
    <property type="component" value="Unplaced"/>
</dbReference>
<name>A0A8B7Y9F1_ACAPL</name>
<dbReference type="AlphaFoldDB" id="A0A8B7Y9F1"/>
<dbReference type="InterPro" id="IPR025952">
    <property type="entry name" value="R3H-assoc_dom"/>
</dbReference>
<feature type="compositionally biased region" description="Acidic residues" evidence="1">
    <location>
        <begin position="1"/>
        <end position="11"/>
    </location>
</feature>
<dbReference type="SUPFAM" id="SSF82708">
    <property type="entry name" value="R3H domain"/>
    <property type="match status" value="1"/>
</dbReference>